<accession>A0A6G0J7W2</accession>
<dbReference type="PANTHER" id="PTHR11505">
    <property type="entry name" value="L1 TRANSPOSABLE ELEMENT-RELATED"/>
    <property type="match status" value="1"/>
</dbReference>
<evidence type="ECO:0000313" key="2">
    <source>
        <dbReference type="Proteomes" id="UP000424527"/>
    </source>
</evidence>
<name>A0A6G0J7W2_LARCR</name>
<reference evidence="1 2" key="1">
    <citation type="submission" date="2019-07" db="EMBL/GenBank/DDBJ databases">
        <title>Chromosome genome assembly for large yellow croaker.</title>
        <authorList>
            <person name="Xiao S."/>
        </authorList>
    </citation>
    <scope>NUCLEOTIDE SEQUENCE [LARGE SCALE GENOMIC DNA]</scope>
    <source>
        <strain evidence="1">JMULYC20181020</strain>
        <tissue evidence="1">Muscle</tissue>
    </source>
</reference>
<organism evidence="1 2">
    <name type="scientific">Larimichthys crocea</name>
    <name type="common">Large yellow croaker</name>
    <name type="synonym">Pseudosciaena crocea</name>
    <dbReference type="NCBI Taxonomy" id="215358"/>
    <lineage>
        <taxon>Eukaryota</taxon>
        <taxon>Metazoa</taxon>
        <taxon>Chordata</taxon>
        <taxon>Craniata</taxon>
        <taxon>Vertebrata</taxon>
        <taxon>Euteleostomi</taxon>
        <taxon>Actinopterygii</taxon>
        <taxon>Neopterygii</taxon>
        <taxon>Teleostei</taxon>
        <taxon>Neoteleostei</taxon>
        <taxon>Acanthomorphata</taxon>
        <taxon>Eupercaria</taxon>
        <taxon>Sciaenidae</taxon>
        <taxon>Larimichthys</taxon>
    </lineage>
</organism>
<dbReference type="Proteomes" id="UP000424527">
    <property type="component" value="Unassembled WGS sequence"/>
</dbReference>
<comment type="caution">
    <text evidence="1">The sequence shown here is derived from an EMBL/GenBank/DDBJ whole genome shotgun (WGS) entry which is preliminary data.</text>
</comment>
<dbReference type="InterPro" id="IPR004244">
    <property type="entry name" value="Transposase_22"/>
</dbReference>
<keyword evidence="2" id="KW-1185">Reference proteome</keyword>
<dbReference type="Gene3D" id="3.30.250.20">
    <property type="entry name" value="L1 transposable element, C-terminal domain"/>
    <property type="match status" value="1"/>
</dbReference>
<dbReference type="EMBL" id="REGW02000002">
    <property type="protein sequence ID" value="KAE8299800.1"/>
    <property type="molecule type" value="Genomic_DNA"/>
</dbReference>
<gene>
    <name evidence="1" type="ORF">D5F01_LYC02218</name>
</gene>
<sequence>MAYNLRKYEFTAGAFVTGPKALSSSEPPPGCSTPQPDDQMDVADLKILTALKADIAMLLRSELKAALADGFQNIKSELQAVKTELANNTAAIHSDVETMKATVSHMEQGLSSCSDDVSLLLGKVGKLETEVLKVVKDILIDRSHRGLQPRSQDGKPRVIVAKVHYYQDCADILRRARESGPLRFNRTDISIFPDYPPSVVQARSAFGEVRRLLRGRDGVKYGLLYPARLQITYNGAEKQFQNPGEPMAYVKAKILPDSSKD</sequence>
<evidence type="ECO:0008006" key="3">
    <source>
        <dbReference type="Google" id="ProtNLM"/>
    </source>
</evidence>
<dbReference type="AlphaFoldDB" id="A0A6G0J7W2"/>
<dbReference type="InterPro" id="IPR042566">
    <property type="entry name" value="L1_C"/>
</dbReference>
<evidence type="ECO:0000313" key="1">
    <source>
        <dbReference type="EMBL" id="KAE8299800.1"/>
    </source>
</evidence>
<proteinExistence type="predicted"/>
<protein>
    <recommendedName>
        <fullName evidence="3">Transposase element L1Md-A101/L1Md-A102/L1Md-A2</fullName>
    </recommendedName>
</protein>